<proteinExistence type="inferred from homology"/>
<dbReference type="PANTHER" id="PTHR47062">
    <property type="match status" value="1"/>
</dbReference>
<dbReference type="InterPro" id="IPR037913">
    <property type="entry name" value="ACD_IbpA/B"/>
</dbReference>
<evidence type="ECO:0000313" key="5">
    <source>
        <dbReference type="EMBL" id="TQV81715.1"/>
    </source>
</evidence>
<evidence type="ECO:0000256" key="1">
    <source>
        <dbReference type="ARBA" id="ARBA00023016"/>
    </source>
</evidence>
<comment type="caution">
    <text evidence="5">The sequence shown here is derived from an EMBL/GenBank/DDBJ whole genome shotgun (WGS) entry which is preliminary data.</text>
</comment>
<dbReference type="PANTHER" id="PTHR47062:SF1">
    <property type="entry name" value="SMALL HEAT SHOCK PROTEIN IBPA"/>
    <property type="match status" value="1"/>
</dbReference>
<evidence type="ECO:0000256" key="3">
    <source>
        <dbReference type="RuleBase" id="RU003616"/>
    </source>
</evidence>
<dbReference type="RefSeq" id="WP_142895346.1">
    <property type="nucleotide sequence ID" value="NZ_ML660053.1"/>
</dbReference>
<organism evidence="5 6">
    <name type="scientific">Denitrobaculum tricleocarpae</name>
    <dbReference type="NCBI Taxonomy" id="2591009"/>
    <lineage>
        <taxon>Bacteria</taxon>
        <taxon>Pseudomonadati</taxon>
        <taxon>Pseudomonadota</taxon>
        <taxon>Alphaproteobacteria</taxon>
        <taxon>Rhodospirillales</taxon>
        <taxon>Rhodospirillaceae</taxon>
        <taxon>Denitrobaculum</taxon>
    </lineage>
</organism>
<dbReference type="PROSITE" id="PS01031">
    <property type="entry name" value="SHSP"/>
    <property type="match status" value="1"/>
</dbReference>
<accession>A0A545TWX5</accession>
<protein>
    <submittedName>
        <fullName evidence="5">Hsp20 family protein</fullName>
    </submittedName>
</protein>
<feature type="domain" description="SHSP" evidence="4">
    <location>
        <begin position="30"/>
        <end position="142"/>
    </location>
</feature>
<dbReference type="OrthoDB" id="9810618at2"/>
<gene>
    <name evidence="5" type="ORF">FKG95_05560</name>
</gene>
<dbReference type="Pfam" id="PF00011">
    <property type="entry name" value="HSP20"/>
    <property type="match status" value="1"/>
</dbReference>
<dbReference type="Proteomes" id="UP000315252">
    <property type="component" value="Unassembled WGS sequence"/>
</dbReference>
<keyword evidence="1" id="KW-0346">Stress response</keyword>
<reference evidence="5 6" key="1">
    <citation type="submission" date="2019-06" db="EMBL/GenBank/DDBJ databases">
        <title>Whole genome sequence for Rhodospirillaceae sp. R148.</title>
        <authorList>
            <person name="Wang G."/>
        </authorList>
    </citation>
    <scope>NUCLEOTIDE SEQUENCE [LARGE SCALE GENOMIC DNA]</scope>
    <source>
        <strain evidence="5 6">R148</strain>
    </source>
</reference>
<keyword evidence="6" id="KW-1185">Reference proteome</keyword>
<name>A0A545TWX5_9PROT</name>
<dbReference type="CDD" id="cd06470">
    <property type="entry name" value="ACD_IbpA-B_like"/>
    <property type="match status" value="1"/>
</dbReference>
<evidence type="ECO:0000259" key="4">
    <source>
        <dbReference type="PROSITE" id="PS01031"/>
    </source>
</evidence>
<dbReference type="InterPro" id="IPR002068">
    <property type="entry name" value="A-crystallin/Hsp20_dom"/>
</dbReference>
<dbReference type="InterPro" id="IPR008978">
    <property type="entry name" value="HSP20-like_chaperone"/>
</dbReference>
<evidence type="ECO:0000256" key="2">
    <source>
        <dbReference type="PROSITE-ProRule" id="PRU00285"/>
    </source>
</evidence>
<dbReference type="AlphaFoldDB" id="A0A545TWX5"/>
<comment type="similarity">
    <text evidence="2 3">Belongs to the small heat shock protein (HSP20) family.</text>
</comment>
<dbReference type="EMBL" id="VHSH01000002">
    <property type="protein sequence ID" value="TQV81715.1"/>
    <property type="molecule type" value="Genomic_DNA"/>
</dbReference>
<sequence length="155" mass="17109">MRSYDLSPLYRATVGFDRMMNLLDSAARVDESAPSYPPYNIEKISDDAYRISMAVAGFAEDELDITVTQNSLVVSGKKDKVADKDAKFLHQGIANRSFQRSFELADHIRIAGAALQNGLLHIELVREVPEAMKPRSIKIEATAPKAAKVIEDKAA</sequence>
<dbReference type="SUPFAM" id="SSF49764">
    <property type="entry name" value="HSP20-like chaperones"/>
    <property type="match status" value="1"/>
</dbReference>
<dbReference type="Gene3D" id="2.60.40.790">
    <property type="match status" value="1"/>
</dbReference>
<evidence type="ECO:0000313" key="6">
    <source>
        <dbReference type="Proteomes" id="UP000315252"/>
    </source>
</evidence>